<feature type="transmembrane region" description="Helical" evidence="1">
    <location>
        <begin position="240"/>
        <end position="259"/>
    </location>
</feature>
<keyword evidence="3" id="KW-1185">Reference proteome</keyword>
<sequence>MGYLIDFLKGIIIGIANIIPGVSGGTMAVSLDIYDRLISSISHLFKNWKDSLKTLVPILIGAVVGIVAFTYTIEFLLSSYTLPTALAFIGLILGGIPGLWKSFQNGLKKQKQTLSISHIIAFVLMFALVVIILPLLQGSGTSLTAIQLDPLSLIKLFIIGIIASATMVIPGVSGSLILMVLGYYYLIINTITIFISALRTGDMESLLPNFILLFVFGLGVLIGIFLISKAIEFLFEHYSSVTYSGILGLVIASPFAILYNTNALNDLQTSHALPFALVGLVLLILCYYGIYQLGKNEAS</sequence>
<keyword evidence="1" id="KW-0812">Transmembrane</keyword>
<reference evidence="3" key="1">
    <citation type="submission" date="2016-10" db="EMBL/GenBank/DDBJ databases">
        <authorList>
            <person name="Varghese N."/>
            <person name="Submissions S."/>
        </authorList>
    </citation>
    <scope>NUCLEOTIDE SEQUENCE [LARGE SCALE GENOMIC DNA]</scope>
    <source>
        <strain evidence="3">MPL-11</strain>
    </source>
</reference>
<keyword evidence="1" id="KW-0472">Membrane</keyword>
<feature type="transmembrane region" description="Helical" evidence="1">
    <location>
        <begin position="151"/>
        <end position="169"/>
    </location>
</feature>
<feature type="transmembrane region" description="Helical" evidence="1">
    <location>
        <begin position="115"/>
        <end position="136"/>
    </location>
</feature>
<dbReference type="PANTHER" id="PTHR37308:SF1">
    <property type="entry name" value="POLYPRENYL-PHOSPHATE TRANSPORTER"/>
    <property type="match status" value="1"/>
</dbReference>
<evidence type="ECO:0000256" key="1">
    <source>
        <dbReference type="SAM" id="Phobius"/>
    </source>
</evidence>
<dbReference type="OrthoDB" id="9793746at2"/>
<name>A0A1H1AA03_9LACT</name>
<organism evidence="2 3">
    <name type="scientific">Carnobacterium viridans</name>
    <dbReference type="NCBI Taxonomy" id="174587"/>
    <lineage>
        <taxon>Bacteria</taxon>
        <taxon>Bacillati</taxon>
        <taxon>Bacillota</taxon>
        <taxon>Bacilli</taxon>
        <taxon>Lactobacillales</taxon>
        <taxon>Carnobacteriaceae</taxon>
        <taxon>Carnobacterium</taxon>
    </lineage>
</organism>
<accession>A0A1H1AA03</accession>
<evidence type="ECO:0000313" key="2">
    <source>
        <dbReference type="EMBL" id="SDQ36578.1"/>
    </source>
</evidence>
<dbReference type="RefSeq" id="WP_089977623.1">
    <property type="nucleotide sequence ID" value="NZ_CP084916.1"/>
</dbReference>
<keyword evidence="1" id="KW-1133">Transmembrane helix</keyword>
<protein>
    <submittedName>
        <fullName evidence="2">Putative membrane protein</fullName>
    </submittedName>
</protein>
<feature type="transmembrane region" description="Helical" evidence="1">
    <location>
        <begin position="85"/>
        <end position="103"/>
    </location>
</feature>
<feature type="transmembrane region" description="Helical" evidence="1">
    <location>
        <begin position="12"/>
        <end position="34"/>
    </location>
</feature>
<feature type="transmembrane region" description="Helical" evidence="1">
    <location>
        <begin position="271"/>
        <end position="290"/>
    </location>
</feature>
<proteinExistence type="predicted"/>
<evidence type="ECO:0000313" key="3">
    <source>
        <dbReference type="Proteomes" id="UP000199481"/>
    </source>
</evidence>
<dbReference type="EMBL" id="FNJW01000008">
    <property type="protein sequence ID" value="SDQ36578.1"/>
    <property type="molecule type" value="Genomic_DNA"/>
</dbReference>
<feature type="transmembrane region" description="Helical" evidence="1">
    <location>
        <begin position="176"/>
        <end position="198"/>
    </location>
</feature>
<dbReference type="PANTHER" id="PTHR37308">
    <property type="entry name" value="INTEGRAL MEMBRANE PROTEIN"/>
    <property type="match status" value="1"/>
</dbReference>
<feature type="transmembrane region" description="Helical" evidence="1">
    <location>
        <begin position="210"/>
        <end position="228"/>
    </location>
</feature>
<dbReference type="AlphaFoldDB" id="A0A1H1AA03"/>
<feature type="transmembrane region" description="Helical" evidence="1">
    <location>
        <begin position="55"/>
        <end position="73"/>
    </location>
</feature>
<dbReference type="InterPro" id="IPR007163">
    <property type="entry name" value="VCA0040-like"/>
</dbReference>
<gene>
    <name evidence="2" type="ORF">SAMN04487752_1982</name>
</gene>
<dbReference type="Proteomes" id="UP000199481">
    <property type="component" value="Unassembled WGS sequence"/>
</dbReference>
<dbReference type="Pfam" id="PF04018">
    <property type="entry name" value="VCA0040-like"/>
    <property type="match status" value="1"/>
</dbReference>